<dbReference type="EMBL" id="JADBJN010000003">
    <property type="protein sequence ID" value="KAG5672657.1"/>
    <property type="molecule type" value="Genomic_DNA"/>
</dbReference>
<dbReference type="Proteomes" id="UP001107558">
    <property type="component" value="Chromosome 3"/>
</dbReference>
<feature type="region of interest" description="Disordered" evidence="1">
    <location>
        <begin position="299"/>
        <end position="329"/>
    </location>
</feature>
<dbReference type="GO" id="GO:0032007">
    <property type="term" value="P:negative regulation of TOR signaling"/>
    <property type="evidence" value="ECO:0007669"/>
    <property type="project" value="InterPro"/>
</dbReference>
<dbReference type="GO" id="GO:0005737">
    <property type="term" value="C:cytoplasm"/>
    <property type="evidence" value="ECO:0007669"/>
    <property type="project" value="TreeGrafter"/>
</dbReference>
<sequence>MFFCECLNIIGEINDVHSKLASSSVKVSPIQTLIMDSSYYDLLDFFKLAVGPIKDTKISIQHSAFINKVRMDNRWIVSKCLNCDCNVFAVADDTNEVLINEKMLRDKNMLLEMIKNPNYSNSFKIILKPMELLPNKTKSAINNDVRVKQLFSTLQDYISKDEKDTEAEIKRLRLALAQRRQQAEKEFQLIVTLIGSIESNYDSSNNSGNARSTHESTNMSTENIQMFSSITPPVTPESAQMTFDQAPSPFNKLMTNNNSNNHHQYNNNHREGISKHNNAIIPKQRTRAIEFEDDIFELDGMQKDDDDSSDINGRYNKSSDTENSDVEEMMHEKRPYMRVRSGSLAIARSAPISMPQFLQHTNPHLEEKPINEQDIAGSIKLLAKSIHADSIFGELPNRSYYNAEF</sequence>
<comment type="caution">
    <text evidence="2">The sequence shown here is derived from an EMBL/GenBank/DDBJ whole genome shotgun (WGS) entry which is preliminary data.</text>
</comment>
<organism evidence="2 3">
    <name type="scientific">Polypedilum vanderplanki</name>
    <name type="common">Sleeping chironomid midge</name>
    <dbReference type="NCBI Taxonomy" id="319348"/>
    <lineage>
        <taxon>Eukaryota</taxon>
        <taxon>Metazoa</taxon>
        <taxon>Ecdysozoa</taxon>
        <taxon>Arthropoda</taxon>
        <taxon>Hexapoda</taxon>
        <taxon>Insecta</taxon>
        <taxon>Pterygota</taxon>
        <taxon>Neoptera</taxon>
        <taxon>Endopterygota</taxon>
        <taxon>Diptera</taxon>
        <taxon>Nematocera</taxon>
        <taxon>Chironomoidea</taxon>
        <taxon>Chironomidae</taxon>
        <taxon>Chironominae</taxon>
        <taxon>Polypedilum</taxon>
        <taxon>Polypedilum</taxon>
    </lineage>
</organism>
<dbReference type="PANTHER" id="PTHR21844">
    <property type="entry name" value="AKT1 SUBSTRATE 1 PROTEIN"/>
    <property type="match status" value="1"/>
</dbReference>
<proteinExistence type="predicted"/>
<keyword evidence="3" id="KW-1185">Reference proteome</keyword>
<name>A0A9J6BS03_POLVA</name>
<reference evidence="2" key="1">
    <citation type="submission" date="2021-03" db="EMBL/GenBank/DDBJ databases">
        <title>Chromosome level genome of the anhydrobiotic midge Polypedilum vanderplanki.</title>
        <authorList>
            <person name="Yoshida Y."/>
            <person name="Kikawada T."/>
            <person name="Gusev O."/>
        </authorList>
    </citation>
    <scope>NUCLEOTIDE SEQUENCE</scope>
    <source>
        <strain evidence="2">NIAS01</strain>
        <tissue evidence="2">Whole body or cell culture</tissue>
    </source>
</reference>
<dbReference type="GO" id="GO:0048011">
    <property type="term" value="P:neurotrophin TRK receptor signaling pathway"/>
    <property type="evidence" value="ECO:0007669"/>
    <property type="project" value="InterPro"/>
</dbReference>
<dbReference type="OrthoDB" id="9992964at2759"/>
<evidence type="ECO:0000256" key="1">
    <source>
        <dbReference type="SAM" id="MobiDB-lite"/>
    </source>
</evidence>
<dbReference type="InterPro" id="IPR026682">
    <property type="entry name" value="AKT1S1"/>
</dbReference>
<evidence type="ECO:0000313" key="3">
    <source>
        <dbReference type="Proteomes" id="UP001107558"/>
    </source>
</evidence>
<dbReference type="AlphaFoldDB" id="A0A9J6BS03"/>
<dbReference type="PANTHER" id="PTHR21844:SF2">
    <property type="entry name" value="PROLINE-RICH AKT1 SUBSTRATE 1"/>
    <property type="match status" value="1"/>
</dbReference>
<evidence type="ECO:0000313" key="2">
    <source>
        <dbReference type="EMBL" id="KAG5672657.1"/>
    </source>
</evidence>
<gene>
    <name evidence="2" type="ORF">PVAND_002769</name>
</gene>
<protein>
    <submittedName>
        <fullName evidence="2">Uncharacterized protein</fullName>
    </submittedName>
</protein>
<accession>A0A9J6BS03</accession>